<comment type="caution">
    <text evidence="3">The sequence shown here is derived from an EMBL/GenBank/DDBJ whole genome shotgun (WGS) entry which is preliminary data.</text>
</comment>
<feature type="region of interest" description="Disordered" evidence="1">
    <location>
        <begin position="1"/>
        <end position="45"/>
    </location>
</feature>
<dbReference type="Proteomes" id="UP001500518">
    <property type="component" value="Unassembled WGS sequence"/>
</dbReference>
<feature type="compositionally biased region" description="Basic and acidic residues" evidence="1">
    <location>
        <begin position="17"/>
        <end position="45"/>
    </location>
</feature>
<dbReference type="Gene3D" id="2.30.30.240">
    <property type="entry name" value="PRC-barrel domain"/>
    <property type="match status" value="1"/>
</dbReference>
<evidence type="ECO:0000256" key="1">
    <source>
        <dbReference type="SAM" id="MobiDB-lite"/>
    </source>
</evidence>
<reference evidence="4" key="1">
    <citation type="journal article" date="2019" name="Int. J. Syst. Evol. Microbiol.">
        <title>The Global Catalogue of Microorganisms (GCM) 10K type strain sequencing project: providing services to taxonomists for standard genome sequencing and annotation.</title>
        <authorList>
            <consortium name="The Broad Institute Genomics Platform"/>
            <consortium name="The Broad Institute Genome Sequencing Center for Infectious Disease"/>
            <person name="Wu L."/>
            <person name="Ma J."/>
        </authorList>
    </citation>
    <scope>NUCLEOTIDE SEQUENCE [LARGE SCALE GENOMIC DNA]</scope>
    <source>
        <strain evidence="4">JCM 18014</strain>
    </source>
</reference>
<dbReference type="EMBL" id="BAABHV010000001">
    <property type="protein sequence ID" value="GAA5046460.1"/>
    <property type="molecule type" value="Genomic_DNA"/>
</dbReference>
<dbReference type="PANTHER" id="PTHR36505:SF1">
    <property type="entry name" value="BLR1072 PROTEIN"/>
    <property type="match status" value="1"/>
</dbReference>
<gene>
    <name evidence="3" type="ORF">GCM10023208_01890</name>
</gene>
<sequence>MAHDQQMQNRTTYSDAELERRSQFDRSRPLERDETNDLISSDKVEGTAVYSTDGEKLGTIDHLMIGKRSGRVEYSVMSFGGFLGIGEQYHPVPWDALDYDTRRGGYIVNIDKGRLKDAPSYGRNDQPEFDRDYGENVYAYYGVMY</sequence>
<dbReference type="PANTHER" id="PTHR36505">
    <property type="entry name" value="BLR1072 PROTEIN"/>
    <property type="match status" value="1"/>
</dbReference>
<evidence type="ECO:0000259" key="2">
    <source>
        <dbReference type="Pfam" id="PF05239"/>
    </source>
</evidence>
<dbReference type="Pfam" id="PF05239">
    <property type="entry name" value="PRC"/>
    <property type="match status" value="1"/>
</dbReference>
<protein>
    <submittedName>
        <fullName evidence="3">PRC-barrel domain-containing protein</fullName>
    </submittedName>
</protein>
<organism evidence="3 4">
    <name type="scientific">Erythrobacter westpacificensis</name>
    <dbReference type="NCBI Taxonomy" id="1055231"/>
    <lineage>
        <taxon>Bacteria</taxon>
        <taxon>Pseudomonadati</taxon>
        <taxon>Pseudomonadota</taxon>
        <taxon>Alphaproteobacteria</taxon>
        <taxon>Sphingomonadales</taxon>
        <taxon>Erythrobacteraceae</taxon>
        <taxon>Erythrobacter/Porphyrobacter group</taxon>
        <taxon>Erythrobacter</taxon>
    </lineage>
</organism>
<accession>A0ABP9JZP1</accession>
<keyword evidence="4" id="KW-1185">Reference proteome</keyword>
<name>A0ABP9JZP1_9SPHN</name>
<dbReference type="SUPFAM" id="SSF50346">
    <property type="entry name" value="PRC-barrel domain"/>
    <property type="match status" value="1"/>
</dbReference>
<feature type="domain" description="PRC-barrel" evidence="2">
    <location>
        <begin position="38"/>
        <end position="114"/>
    </location>
</feature>
<feature type="compositionally biased region" description="Polar residues" evidence="1">
    <location>
        <begin position="1"/>
        <end position="14"/>
    </location>
</feature>
<evidence type="ECO:0000313" key="4">
    <source>
        <dbReference type="Proteomes" id="UP001500518"/>
    </source>
</evidence>
<evidence type="ECO:0000313" key="3">
    <source>
        <dbReference type="EMBL" id="GAA5046460.1"/>
    </source>
</evidence>
<dbReference type="RefSeq" id="WP_346031266.1">
    <property type="nucleotide sequence ID" value="NZ_BAABHV010000001.1"/>
</dbReference>
<dbReference type="InterPro" id="IPR011033">
    <property type="entry name" value="PRC_barrel-like_sf"/>
</dbReference>
<dbReference type="InterPro" id="IPR027275">
    <property type="entry name" value="PRC-brl_dom"/>
</dbReference>
<proteinExistence type="predicted"/>